<reference evidence="4" key="1">
    <citation type="submission" date="2016-11" db="UniProtKB">
        <authorList>
            <consortium name="WormBaseParasite"/>
        </authorList>
    </citation>
    <scope>IDENTIFICATION</scope>
</reference>
<accession>A0A1I7Y3K2</accession>
<evidence type="ECO:0000313" key="4">
    <source>
        <dbReference type="WBParaSite" id="L893_g12381.t1"/>
    </source>
</evidence>
<protein>
    <submittedName>
        <fullName evidence="4">Uncharacterized protein</fullName>
    </submittedName>
</protein>
<evidence type="ECO:0000313" key="3">
    <source>
        <dbReference type="Proteomes" id="UP000095287"/>
    </source>
</evidence>
<sequence length="155" mass="17472">MTSLSSFCVFFALLSLATAQYASNGQMACNPCGSYQQQYDSYGQQPWYQPQSQNYGNYQQGQQGAYGQRLRDPQTPPAGEPGYLPDYRGDQYTNPKRIEETRALNKPFFDSIGGEPIYPGGVQTNQNYRNPQQTGYGTYTPSQTGYGRQRRHIGF</sequence>
<dbReference type="AlphaFoldDB" id="A0A1I7Y3K2"/>
<feature type="chain" id="PRO_5009311788" evidence="2">
    <location>
        <begin position="20"/>
        <end position="155"/>
    </location>
</feature>
<feature type="region of interest" description="Disordered" evidence="1">
    <location>
        <begin position="136"/>
        <end position="155"/>
    </location>
</feature>
<feature type="compositionally biased region" description="Low complexity" evidence="1">
    <location>
        <begin position="45"/>
        <end position="68"/>
    </location>
</feature>
<dbReference type="WBParaSite" id="L893_g12381.t1">
    <property type="protein sequence ID" value="L893_g12381.t1"/>
    <property type="gene ID" value="L893_g12381"/>
</dbReference>
<name>A0A1I7Y3K2_9BILA</name>
<feature type="region of interest" description="Disordered" evidence="1">
    <location>
        <begin position="45"/>
        <end position="92"/>
    </location>
</feature>
<feature type="signal peptide" evidence="2">
    <location>
        <begin position="1"/>
        <end position="19"/>
    </location>
</feature>
<evidence type="ECO:0000256" key="2">
    <source>
        <dbReference type="SAM" id="SignalP"/>
    </source>
</evidence>
<feature type="compositionally biased region" description="Polar residues" evidence="1">
    <location>
        <begin position="136"/>
        <end position="146"/>
    </location>
</feature>
<evidence type="ECO:0000256" key="1">
    <source>
        <dbReference type="SAM" id="MobiDB-lite"/>
    </source>
</evidence>
<organism evidence="3 4">
    <name type="scientific">Steinernema glaseri</name>
    <dbReference type="NCBI Taxonomy" id="37863"/>
    <lineage>
        <taxon>Eukaryota</taxon>
        <taxon>Metazoa</taxon>
        <taxon>Ecdysozoa</taxon>
        <taxon>Nematoda</taxon>
        <taxon>Chromadorea</taxon>
        <taxon>Rhabditida</taxon>
        <taxon>Tylenchina</taxon>
        <taxon>Panagrolaimomorpha</taxon>
        <taxon>Strongyloidoidea</taxon>
        <taxon>Steinernematidae</taxon>
        <taxon>Steinernema</taxon>
    </lineage>
</organism>
<dbReference type="Proteomes" id="UP000095287">
    <property type="component" value="Unplaced"/>
</dbReference>
<keyword evidence="2" id="KW-0732">Signal</keyword>
<proteinExistence type="predicted"/>
<keyword evidence="3" id="KW-1185">Reference proteome</keyword>